<accession>A0AAD5IFP6</accession>
<keyword evidence="1" id="KW-0677">Repeat</keyword>
<keyword evidence="5" id="KW-1185">Reference proteome</keyword>
<evidence type="ECO:0000313" key="4">
    <source>
        <dbReference type="EMBL" id="KAI9161377.1"/>
    </source>
</evidence>
<proteinExistence type="predicted"/>
<sequence length="194" mass="21637">MSEIDDSLPILSSLSDAIKRDDIGSLESLLSAKPEILELAAQIWPKDPFIMAYNSKSLCVIKEIGRRKPEIVKMKDQDGNTILHLACATGDDQMVIVLVEIDSQLCFVQDNLSMIPLHTAIKRGRRDGVVRELVLACPESLGILNSQLETVFHVAVKNNNCDAFKVLLDEARKHKKVWKVTQLESNIADMELLS</sequence>
<dbReference type="PROSITE" id="PS50088">
    <property type="entry name" value="ANK_REPEAT"/>
    <property type="match status" value="1"/>
</dbReference>
<name>A0AAD5IFP6_ACENE</name>
<protein>
    <submittedName>
        <fullName evidence="4">Uncharacterized protein</fullName>
    </submittedName>
</protein>
<reference evidence="4" key="2">
    <citation type="submission" date="2023-02" db="EMBL/GenBank/DDBJ databases">
        <authorList>
            <person name="Swenson N.G."/>
            <person name="Wegrzyn J.L."/>
            <person name="Mcevoy S.L."/>
        </authorList>
    </citation>
    <scope>NUCLEOTIDE SEQUENCE</scope>
    <source>
        <strain evidence="4">91603</strain>
        <tissue evidence="4">Leaf</tissue>
    </source>
</reference>
<dbReference type="PROSITE" id="PS50297">
    <property type="entry name" value="ANK_REP_REGION"/>
    <property type="match status" value="1"/>
</dbReference>
<dbReference type="SMART" id="SM00248">
    <property type="entry name" value="ANK"/>
    <property type="match status" value="3"/>
</dbReference>
<dbReference type="EMBL" id="JAJSOW010000106">
    <property type="protein sequence ID" value="KAI9161377.1"/>
    <property type="molecule type" value="Genomic_DNA"/>
</dbReference>
<dbReference type="Pfam" id="PF12796">
    <property type="entry name" value="Ank_2"/>
    <property type="match status" value="1"/>
</dbReference>
<dbReference type="InterPro" id="IPR036770">
    <property type="entry name" value="Ankyrin_rpt-contain_sf"/>
</dbReference>
<dbReference type="Proteomes" id="UP001064489">
    <property type="component" value="Chromosome 2"/>
</dbReference>
<evidence type="ECO:0000256" key="1">
    <source>
        <dbReference type="ARBA" id="ARBA00022737"/>
    </source>
</evidence>
<feature type="repeat" description="ANK" evidence="3">
    <location>
        <begin position="78"/>
        <end position="110"/>
    </location>
</feature>
<reference evidence="4" key="1">
    <citation type="journal article" date="2022" name="Plant J.">
        <title>Strategies of tolerance reflected in two North American maple genomes.</title>
        <authorList>
            <person name="McEvoy S.L."/>
            <person name="Sezen U.U."/>
            <person name="Trouern-Trend A."/>
            <person name="McMahon S.M."/>
            <person name="Schaberg P.G."/>
            <person name="Yang J."/>
            <person name="Wegrzyn J.L."/>
            <person name="Swenson N.G."/>
        </authorList>
    </citation>
    <scope>NUCLEOTIDE SEQUENCE</scope>
    <source>
        <strain evidence="4">91603</strain>
    </source>
</reference>
<organism evidence="4 5">
    <name type="scientific">Acer negundo</name>
    <name type="common">Box elder</name>
    <dbReference type="NCBI Taxonomy" id="4023"/>
    <lineage>
        <taxon>Eukaryota</taxon>
        <taxon>Viridiplantae</taxon>
        <taxon>Streptophyta</taxon>
        <taxon>Embryophyta</taxon>
        <taxon>Tracheophyta</taxon>
        <taxon>Spermatophyta</taxon>
        <taxon>Magnoliopsida</taxon>
        <taxon>eudicotyledons</taxon>
        <taxon>Gunneridae</taxon>
        <taxon>Pentapetalae</taxon>
        <taxon>rosids</taxon>
        <taxon>malvids</taxon>
        <taxon>Sapindales</taxon>
        <taxon>Sapindaceae</taxon>
        <taxon>Hippocastanoideae</taxon>
        <taxon>Acereae</taxon>
        <taxon>Acer</taxon>
    </lineage>
</organism>
<evidence type="ECO:0000256" key="3">
    <source>
        <dbReference type="PROSITE-ProRule" id="PRU00023"/>
    </source>
</evidence>
<dbReference type="Gene3D" id="1.25.40.20">
    <property type="entry name" value="Ankyrin repeat-containing domain"/>
    <property type="match status" value="1"/>
</dbReference>
<evidence type="ECO:0000313" key="5">
    <source>
        <dbReference type="Proteomes" id="UP001064489"/>
    </source>
</evidence>
<dbReference type="InterPro" id="IPR002110">
    <property type="entry name" value="Ankyrin_rpt"/>
</dbReference>
<comment type="caution">
    <text evidence="4">The sequence shown here is derived from an EMBL/GenBank/DDBJ whole genome shotgun (WGS) entry which is preliminary data.</text>
</comment>
<dbReference type="SUPFAM" id="SSF48403">
    <property type="entry name" value="Ankyrin repeat"/>
    <property type="match status" value="1"/>
</dbReference>
<gene>
    <name evidence="4" type="ORF">LWI28_016806</name>
</gene>
<dbReference type="AlphaFoldDB" id="A0AAD5IFP6"/>
<dbReference type="GO" id="GO:0005886">
    <property type="term" value="C:plasma membrane"/>
    <property type="evidence" value="ECO:0007669"/>
    <property type="project" value="TreeGrafter"/>
</dbReference>
<dbReference type="PANTHER" id="PTHR24186">
    <property type="entry name" value="PROTEIN PHOSPHATASE 1 REGULATORY SUBUNIT"/>
    <property type="match status" value="1"/>
</dbReference>
<dbReference type="PANTHER" id="PTHR24186:SF37">
    <property type="entry name" value="PGG DOMAIN-CONTAINING PROTEIN"/>
    <property type="match status" value="1"/>
</dbReference>
<keyword evidence="2 3" id="KW-0040">ANK repeat</keyword>
<evidence type="ECO:0000256" key="2">
    <source>
        <dbReference type="ARBA" id="ARBA00023043"/>
    </source>
</evidence>